<dbReference type="EMBL" id="JAWLKJ010000002">
    <property type="protein sequence ID" value="MDV6299375.1"/>
    <property type="molecule type" value="Genomic_DNA"/>
</dbReference>
<dbReference type="AlphaFoldDB" id="A0AAE4QWA4"/>
<sequence length="375" mass="39538">MEIPDSSRARVLDAGGRGAETVAGDPPPPGRIRRGAQGAQGAQGTRGAWGALPPGPLTTAELAVAVPDPADRARYRRIWHGMYRREDQRDDLRMRSVALARTWPGGVLRGRSAALLWGDDSAPADAPPEIWLPSTRRSRPGRVYRYGSMPPSAVTEIDGLRVTTPLRTCRDLAGDLSFEDAVVAVERLCGMLPELPGQLSGAAGHPAGRGARAFREVAGAADPLSGSVASTRARLELAAAGCGTFGHGHTVRLGHFTVELPLADPFDRCVVFTPGGRAPSFGRPAERYREHLRRAGWTVIVVRGPVSPEGAAAPAPSAVPAPFAGPAALTPPGGRGEGHRAAAVLRSRWPSTEVRSPLREDGAVDPHGMWSGSPW</sequence>
<evidence type="ECO:0000313" key="2">
    <source>
        <dbReference type="EMBL" id="MDV6299375.1"/>
    </source>
</evidence>
<reference evidence="2" key="1">
    <citation type="submission" date="2023-10" db="EMBL/GenBank/DDBJ databases">
        <title>Development of a sustainable strategy for remediation of hydrocarbon-contaminated territories based on the waste exchange concept.</title>
        <authorList>
            <person name="Krivoruchko A."/>
        </authorList>
    </citation>
    <scope>NUCLEOTIDE SEQUENCE</scope>
    <source>
        <strain evidence="2">IEGM 1175</strain>
    </source>
</reference>
<feature type="region of interest" description="Disordered" evidence="1">
    <location>
        <begin position="1"/>
        <end position="54"/>
    </location>
</feature>
<dbReference type="Proteomes" id="UP001185873">
    <property type="component" value="Unassembled WGS sequence"/>
</dbReference>
<comment type="caution">
    <text evidence="2">The sequence shown here is derived from an EMBL/GenBank/DDBJ whole genome shotgun (WGS) entry which is preliminary data.</text>
</comment>
<dbReference type="RefSeq" id="WP_317469945.1">
    <property type="nucleotide sequence ID" value="NZ_JAWLKJ010000002.1"/>
</dbReference>
<feature type="compositionally biased region" description="Low complexity" evidence="1">
    <location>
        <begin position="35"/>
        <end position="51"/>
    </location>
</feature>
<feature type="compositionally biased region" description="Basic and acidic residues" evidence="1">
    <location>
        <begin position="1"/>
        <end position="11"/>
    </location>
</feature>
<evidence type="ECO:0000256" key="1">
    <source>
        <dbReference type="SAM" id="MobiDB-lite"/>
    </source>
</evidence>
<proteinExistence type="predicted"/>
<feature type="region of interest" description="Disordered" evidence="1">
    <location>
        <begin position="353"/>
        <end position="375"/>
    </location>
</feature>
<protein>
    <submittedName>
        <fullName evidence="2">Uncharacterized protein</fullName>
    </submittedName>
</protein>
<accession>A0AAE4QWA4</accession>
<evidence type="ECO:0000313" key="3">
    <source>
        <dbReference type="Proteomes" id="UP001185873"/>
    </source>
</evidence>
<gene>
    <name evidence="2" type="ORF">R3P82_09620</name>
</gene>
<organism evidence="2 3">
    <name type="scientific">Dietzia maris</name>
    <dbReference type="NCBI Taxonomy" id="37915"/>
    <lineage>
        <taxon>Bacteria</taxon>
        <taxon>Bacillati</taxon>
        <taxon>Actinomycetota</taxon>
        <taxon>Actinomycetes</taxon>
        <taxon>Mycobacteriales</taxon>
        <taxon>Dietziaceae</taxon>
        <taxon>Dietzia</taxon>
    </lineage>
</organism>
<name>A0AAE4QWA4_9ACTN</name>